<evidence type="ECO:0000256" key="1">
    <source>
        <dbReference type="SAM" id="MobiDB-lite"/>
    </source>
</evidence>
<keyword evidence="2" id="KW-0812">Transmembrane</keyword>
<dbReference type="AlphaFoldDB" id="A0A840MRG1"/>
<dbReference type="Proteomes" id="UP000575898">
    <property type="component" value="Unassembled WGS sequence"/>
</dbReference>
<keyword evidence="4" id="KW-1185">Reference proteome</keyword>
<dbReference type="EMBL" id="JACHHY010000005">
    <property type="protein sequence ID" value="MBB5017801.1"/>
    <property type="molecule type" value="Genomic_DNA"/>
</dbReference>
<keyword evidence="2" id="KW-0472">Membrane</keyword>
<proteinExistence type="predicted"/>
<accession>A0A840MRG1</accession>
<keyword evidence="2" id="KW-1133">Transmembrane helix</keyword>
<feature type="compositionally biased region" description="Polar residues" evidence="1">
    <location>
        <begin position="391"/>
        <end position="413"/>
    </location>
</feature>
<gene>
    <name evidence="3" type="ORF">HNQ59_001071</name>
</gene>
<evidence type="ECO:0000313" key="4">
    <source>
        <dbReference type="Proteomes" id="UP000575898"/>
    </source>
</evidence>
<feature type="region of interest" description="Disordered" evidence="1">
    <location>
        <begin position="370"/>
        <end position="439"/>
    </location>
</feature>
<protein>
    <submittedName>
        <fullName evidence="3">Uncharacterized protein</fullName>
    </submittedName>
</protein>
<evidence type="ECO:0000256" key="2">
    <source>
        <dbReference type="SAM" id="Phobius"/>
    </source>
</evidence>
<sequence>MSVLVQQVLANAVLAPVENYVVNRAVGGIIANRIAAAEGVAANDALWLAKAANDPVYKATMAGVSSQMTVVNVAATVAGGALAIAGAPVWLTILAGLGITAAGAYFVSSDAAQKVTISQSGSSVVIQTQSTPAKPSYSAPAVPSAPQPSVGQIALSAGLIVYRGICANGGDCLSYPAAPANYWKSAPFLQGSGDYIIIAYTLAEVTRFMSAYTSQLSQQGVWDWADGSKVVKTFNSAYFLPRSGGGQDLYGSYTVIRTPPPLKDSSGVSQQQPLVTTYENVSLMTTWAVGQNAPIPQTFTNLTDAYPAIVDAQKAIPVPDAQLAKLADEAWRRAAQAPNYKGLPYPATNPLTSADVATWKAANPNAMPTLGDLLRPAANPANDPNGVPISPSVQPGSNPGTNPGANPGTNPGTSGRPDLGPDPNVPDPTLEDTPDAPTILKPLTSLFPELRTFQTPGHAAQCPKPAFDVFGKSIVMDAQCTIAEQHRAELAAVMLVVWLLVGLFILLSA</sequence>
<reference evidence="3 4" key="1">
    <citation type="submission" date="2020-08" db="EMBL/GenBank/DDBJ databases">
        <title>Genomic Encyclopedia of Type Strains, Phase IV (KMG-IV): sequencing the most valuable type-strain genomes for metagenomic binning, comparative biology and taxonomic classification.</title>
        <authorList>
            <person name="Goeker M."/>
        </authorList>
    </citation>
    <scope>NUCLEOTIDE SEQUENCE [LARGE SCALE GENOMIC DNA]</scope>
    <source>
        <strain evidence="3 4">DSM 27165</strain>
    </source>
</reference>
<comment type="caution">
    <text evidence="3">The sequence shown here is derived from an EMBL/GenBank/DDBJ whole genome shotgun (WGS) entry which is preliminary data.</text>
</comment>
<evidence type="ECO:0000313" key="3">
    <source>
        <dbReference type="EMBL" id="MBB5017801.1"/>
    </source>
</evidence>
<organism evidence="3 4">
    <name type="scientific">Chitinivorax tropicus</name>
    <dbReference type="NCBI Taxonomy" id="714531"/>
    <lineage>
        <taxon>Bacteria</taxon>
        <taxon>Pseudomonadati</taxon>
        <taxon>Pseudomonadota</taxon>
        <taxon>Betaproteobacteria</taxon>
        <taxon>Chitinivorax</taxon>
    </lineage>
</organism>
<name>A0A840MRG1_9PROT</name>
<feature type="transmembrane region" description="Helical" evidence="2">
    <location>
        <begin position="490"/>
        <end position="507"/>
    </location>
</feature>